<reference evidence="7" key="1">
    <citation type="journal article" date="2012" name="Proc. Natl. Acad. Sci. U.S.A.">
        <title>Antigenic diversity is generated by distinct evolutionary mechanisms in African trypanosome species.</title>
        <authorList>
            <person name="Jackson A.P."/>
            <person name="Berry A."/>
            <person name="Aslett M."/>
            <person name="Allison H.C."/>
            <person name="Burton P."/>
            <person name="Vavrova-Anderson J."/>
            <person name="Brown R."/>
            <person name="Browne H."/>
            <person name="Corton N."/>
            <person name="Hauser H."/>
            <person name="Gamble J."/>
            <person name="Gilderthorp R."/>
            <person name="Marcello L."/>
            <person name="McQuillan J."/>
            <person name="Otto T.D."/>
            <person name="Quail M.A."/>
            <person name="Sanders M.J."/>
            <person name="van Tonder A."/>
            <person name="Ginger M.L."/>
            <person name="Field M.C."/>
            <person name="Barry J.D."/>
            <person name="Hertz-Fowler C."/>
            <person name="Berriman M."/>
        </authorList>
    </citation>
    <scope>NUCLEOTIDE SEQUENCE</scope>
    <source>
        <strain evidence="7">Y486</strain>
    </source>
</reference>
<dbReference type="GO" id="GO:0006465">
    <property type="term" value="P:signal peptide processing"/>
    <property type="evidence" value="ECO:0007669"/>
    <property type="project" value="InterPro"/>
</dbReference>
<feature type="domain" description="Peptidase S26" evidence="6">
    <location>
        <begin position="20"/>
        <end position="185"/>
    </location>
</feature>
<dbReference type="PANTHER" id="PTHR12383:SF16">
    <property type="entry name" value="MITOCHONDRIAL INNER MEMBRANE PROTEASE SUBUNIT 1"/>
    <property type="match status" value="1"/>
</dbReference>
<evidence type="ECO:0000256" key="5">
    <source>
        <dbReference type="ARBA" id="ARBA00023136"/>
    </source>
</evidence>
<evidence type="ECO:0000259" key="6">
    <source>
        <dbReference type="Pfam" id="PF10502"/>
    </source>
</evidence>
<dbReference type="GO" id="GO:0042720">
    <property type="term" value="C:mitochondrial inner membrane peptidase complex"/>
    <property type="evidence" value="ECO:0007669"/>
    <property type="project" value="TreeGrafter"/>
</dbReference>
<dbReference type="Pfam" id="PF10502">
    <property type="entry name" value="Peptidase_S26"/>
    <property type="match status" value="1"/>
</dbReference>
<proteinExistence type="predicted"/>
<dbReference type="InterPro" id="IPR019533">
    <property type="entry name" value="Peptidase_S26"/>
</dbReference>
<evidence type="ECO:0000256" key="1">
    <source>
        <dbReference type="ARBA" id="ARBA00004273"/>
    </source>
</evidence>
<dbReference type="SUPFAM" id="SSF51306">
    <property type="entry name" value="LexA/Signal peptidase"/>
    <property type="match status" value="1"/>
</dbReference>
<keyword evidence="5" id="KW-0472">Membrane</keyword>
<sequence length="200" mass="22715">MPVNLWSLRRDLPYVLLGAIVGFNIDICCSIMGRSMLPTLAPGDYVLFIPYRLLWLMRRISQGSLVNVGDIVLVQISPDLVVCKRVARATADPSVIKQWHSERFSEAPLHLSHTAPQTRIELEAVADDYSRMRSREWDICRETIAGEPTGWLWLEGDNPSESFDSRFTGAVPDDCLRGRVVMKVWPSVNFLRSQRSNQDV</sequence>
<organism evidence="7">
    <name type="scientific">Trypanosoma vivax (strain Y486)</name>
    <dbReference type="NCBI Taxonomy" id="1055687"/>
    <lineage>
        <taxon>Eukaryota</taxon>
        <taxon>Discoba</taxon>
        <taxon>Euglenozoa</taxon>
        <taxon>Kinetoplastea</taxon>
        <taxon>Metakinetoplastina</taxon>
        <taxon>Trypanosomatida</taxon>
        <taxon>Trypanosomatidae</taxon>
        <taxon>Trypanosoma</taxon>
        <taxon>Duttonella</taxon>
    </lineage>
</organism>
<protein>
    <submittedName>
        <fullName evidence="7">Putative mitochondrial inner membrane signal peptidase</fullName>
    </submittedName>
</protein>
<dbReference type="InterPro" id="IPR052064">
    <property type="entry name" value="Mito_IMP1_subunit"/>
</dbReference>
<dbReference type="PANTHER" id="PTHR12383">
    <property type="entry name" value="PROTEASE FAMILY S26 MITOCHONDRIAL INNER MEMBRANE PROTEASE-RELATED"/>
    <property type="match status" value="1"/>
</dbReference>
<keyword evidence="2" id="KW-0999">Mitochondrion inner membrane</keyword>
<keyword evidence="3" id="KW-0378">Hydrolase</keyword>
<gene>
    <name evidence="7" type="ORF">TVY486_1004610</name>
</gene>
<dbReference type="InterPro" id="IPR036286">
    <property type="entry name" value="LexA/Signal_pep-like_sf"/>
</dbReference>
<dbReference type="GO" id="GO:0006627">
    <property type="term" value="P:protein processing involved in protein targeting to mitochondrion"/>
    <property type="evidence" value="ECO:0007669"/>
    <property type="project" value="TreeGrafter"/>
</dbReference>
<dbReference type="Gene3D" id="2.10.109.10">
    <property type="entry name" value="Umud Fragment, subunit A"/>
    <property type="match status" value="1"/>
</dbReference>
<evidence type="ECO:0000313" key="7">
    <source>
        <dbReference type="EMBL" id="CCC51410.1"/>
    </source>
</evidence>
<accession>G0U6A7</accession>
<dbReference type="AlphaFoldDB" id="G0U6A7"/>
<comment type="subcellular location">
    <subcellularLocation>
        <location evidence="1">Mitochondrion inner membrane</location>
    </subcellularLocation>
</comment>
<dbReference type="EMBL" id="HE573026">
    <property type="protein sequence ID" value="CCC51410.1"/>
    <property type="molecule type" value="Genomic_DNA"/>
</dbReference>
<keyword evidence="4" id="KW-0496">Mitochondrion</keyword>
<dbReference type="CDD" id="cd06530">
    <property type="entry name" value="S26_SPase_I"/>
    <property type="match status" value="1"/>
</dbReference>
<dbReference type="VEuPathDB" id="TriTrypDB:TvY486_1004610"/>
<evidence type="ECO:0000256" key="4">
    <source>
        <dbReference type="ARBA" id="ARBA00023128"/>
    </source>
</evidence>
<name>G0U6A7_TRYVY</name>
<dbReference type="GO" id="GO:0004252">
    <property type="term" value="F:serine-type endopeptidase activity"/>
    <property type="evidence" value="ECO:0007669"/>
    <property type="project" value="InterPro"/>
</dbReference>
<evidence type="ECO:0000256" key="2">
    <source>
        <dbReference type="ARBA" id="ARBA00022792"/>
    </source>
</evidence>
<evidence type="ECO:0000256" key="3">
    <source>
        <dbReference type="ARBA" id="ARBA00022801"/>
    </source>
</evidence>
<dbReference type="OMA" id="CDVSCAV"/>